<feature type="region of interest" description="Disordered" evidence="1">
    <location>
        <begin position="70"/>
        <end position="116"/>
    </location>
</feature>
<evidence type="ECO:0000313" key="3">
    <source>
        <dbReference type="EMBL" id="OAE33040.1"/>
    </source>
</evidence>
<accession>A0A176WIJ9</accession>
<sequence>MGRTIVLCLSLVVIAIFVLLPFCFSIRQTNPEPKAAAAAVEASTTAVIAARNSAASSSSSMMGIRDVRTLFGGGPHSNHSLGNLDGGGEDDEKKSARAQDSPESVASTQEIVLDGK</sequence>
<dbReference type="AlphaFoldDB" id="A0A176WIJ9"/>
<dbReference type="EMBL" id="AP019866">
    <property type="protein sequence ID" value="BBM96984.1"/>
    <property type="molecule type" value="Genomic_DNA"/>
</dbReference>
<organism evidence="3 4">
    <name type="scientific">Marchantia polymorpha subsp. ruderalis</name>
    <dbReference type="NCBI Taxonomy" id="1480154"/>
    <lineage>
        <taxon>Eukaryota</taxon>
        <taxon>Viridiplantae</taxon>
        <taxon>Streptophyta</taxon>
        <taxon>Embryophyta</taxon>
        <taxon>Marchantiophyta</taxon>
        <taxon>Marchantiopsida</taxon>
        <taxon>Marchantiidae</taxon>
        <taxon>Marchantiales</taxon>
        <taxon>Marchantiaceae</taxon>
        <taxon>Marchantia</taxon>
    </lineage>
</organism>
<keyword evidence="4" id="KW-1185">Reference proteome</keyword>
<dbReference type="Proteomes" id="UP001162541">
    <property type="component" value="Chromosome 1"/>
</dbReference>
<gene>
    <name evidence="3" type="ORF">AXG93_1913s1420</name>
    <name evidence="2" type="ORF">Mp_1g02070</name>
</gene>
<reference evidence="2" key="2">
    <citation type="journal article" date="2019" name="Curr. Biol.">
        <title>Chromatin organization in early land plants reveals an ancestral association between H3K27me3, transposons, and constitutive heterochromatin.</title>
        <authorList>
            <person name="Montgomery S.A."/>
            <person name="Tanizawa Y."/>
            <person name="Galik B."/>
            <person name="Wang N."/>
            <person name="Ito T."/>
            <person name="Mochizuki T."/>
            <person name="Akimcheva S."/>
            <person name="Bowman J."/>
            <person name="Cognat V."/>
            <person name="Drouard L."/>
            <person name="Ekker H."/>
            <person name="Houng S."/>
            <person name="Kohchi T."/>
            <person name="Lin S."/>
            <person name="Liu L.D."/>
            <person name="Nakamura Y."/>
            <person name="Valeeva L.R."/>
            <person name="Shakirov E.V."/>
            <person name="Shippen D.E."/>
            <person name="Wei W."/>
            <person name="Yagura M."/>
            <person name="Yamaoka S."/>
            <person name="Yamato K.T."/>
            <person name="Liu C."/>
            <person name="Berger F."/>
        </authorList>
    </citation>
    <scope>NUCLEOTIDE SEQUENCE [LARGE SCALE GENOMIC DNA]</scope>
    <source>
        <strain evidence="2">Tak-1</strain>
    </source>
</reference>
<reference evidence="3 4" key="1">
    <citation type="submission" date="2016-03" db="EMBL/GenBank/DDBJ databases">
        <title>Mechanisms controlling the formation of the plant cell surface in tip-growing cells are functionally conserved among land plants.</title>
        <authorList>
            <person name="Honkanen S."/>
            <person name="Jones V.A."/>
            <person name="Morieri G."/>
            <person name="Champion C."/>
            <person name="Hetherington A.J."/>
            <person name="Kelly S."/>
            <person name="Saint-Marcoux D."/>
            <person name="Proust H."/>
            <person name="Prescott H."/>
            <person name="Dolan L."/>
        </authorList>
    </citation>
    <scope>NUCLEOTIDE SEQUENCE [LARGE SCALE GENOMIC DNA]</scope>
    <source>
        <strain evidence="4">cv. Tak-1 and cv. Tak-2</strain>
        <tissue evidence="3">Whole gametophyte</tissue>
    </source>
</reference>
<feature type="compositionally biased region" description="Polar residues" evidence="1">
    <location>
        <begin position="101"/>
        <end position="110"/>
    </location>
</feature>
<evidence type="ECO:0000313" key="4">
    <source>
        <dbReference type="Proteomes" id="UP000077202"/>
    </source>
</evidence>
<evidence type="ECO:0000313" key="5">
    <source>
        <dbReference type="Proteomes" id="UP001162541"/>
    </source>
</evidence>
<dbReference type="EMBL" id="LVLJ01000695">
    <property type="protein sequence ID" value="OAE33040.1"/>
    <property type="molecule type" value="Genomic_DNA"/>
</dbReference>
<dbReference type="Proteomes" id="UP000077202">
    <property type="component" value="Unassembled WGS sequence"/>
</dbReference>
<evidence type="ECO:0000313" key="2">
    <source>
        <dbReference type="EMBL" id="BBM96984.1"/>
    </source>
</evidence>
<proteinExistence type="predicted"/>
<evidence type="ECO:0000256" key="1">
    <source>
        <dbReference type="SAM" id="MobiDB-lite"/>
    </source>
</evidence>
<reference evidence="5" key="3">
    <citation type="journal article" date="2020" name="Curr. Biol.">
        <title>Chromatin organization in early land plants reveals an ancestral association between H3K27me3, transposons, and constitutive heterochromatin.</title>
        <authorList>
            <person name="Montgomery S.A."/>
            <person name="Tanizawa Y."/>
            <person name="Galik B."/>
            <person name="Wang N."/>
            <person name="Ito T."/>
            <person name="Mochizuki T."/>
            <person name="Akimcheva S."/>
            <person name="Bowman J.L."/>
            <person name="Cognat V."/>
            <person name="Marechal-Drouard L."/>
            <person name="Ekker H."/>
            <person name="Hong S.F."/>
            <person name="Kohchi T."/>
            <person name="Lin S.S."/>
            <person name="Liu L.D."/>
            <person name="Nakamura Y."/>
            <person name="Valeeva L.R."/>
            <person name="Shakirov E.V."/>
            <person name="Shippen D.E."/>
            <person name="Wei W.L."/>
            <person name="Yagura M."/>
            <person name="Yamaoka S."/>
            <person name="Yamato K.T."/>
            <person name="Liu C."/>
            <person name="Berger F."/>
        </authorList>
    </citation>
    <scope>NUCLEOTIDE SEQUENCE [LARGE SCALE GENOMIC DNA]</scope>
    <source>
        <strain evidence="5">Tak-1</strain>
    </source>
</reference>
<protein>
    <submittedName>
        <fullName evidence="3">Uncharacterized protein</fullName>
    </submittedName>
</protein>
<name>A0A176WIJ9_MARPO</name>